<gene>
    <name evidence="6" type="ORF">RSO01_13160</name>
</gene>
<evidence type="ECO:0000256" key="2">
    <source>
        <dbReference type="ARBA" id="ARBA00022448"/>
    </source>
</evidence>
<dbReference type="Gene3D" id="3.40.50.300">
    <property type="entry name" value="P-loop containing nucleotide triphosphate hydrolases"/>
    <property type="match status" value="1"/>
</dbReference>
<keyword evidence="4" id="KW-0067">ATP-binding</keyword>
<feature type="domain" description="ABC transporter" evidence="5">
    <location>
        <begin position="4"/>
        <end position="233"/>
    </location>
</feature>
<keyword evidence="3" id="KW-0547">Nucleotide-binding</keyword>
<evidence type="ECO:0000256" key="1">
    <source>
        <dbReference type="ARBA" id="ARBA00005417"/>
    </source>
</evidence>
<dbReference type="SMART" id="SM00382">
    <property type="entry name" value="AAA"/>
    <property type="match status" value="1"/>
</dbReference>
<evidence type="ECO:0000313" key="6">
    <source>
        <dbReference type="EMBL" id="GEP54150.1"/>
    </source>
</evidence>
<dbReference type="Proteomes" id="UP000321058">
    <property type="component" value="Unassembled WGS sequence"/>
</dbReference>
<name>A0A512N593_9HYPH</name>
<reference evidence="6 7" key="1">
    <citation type="submission" date="2019-07" db="EMBL/GenBank/DDBJ databases">
        <title>Whole genome shotgun sequence of Reyranella soli NBRC 108950.</title>
        <authorList>
            <person name="Hosoyama A."/>
            <person name="Uohara A."/>
            <person name="Ohji S."/>
            <person name="Ichikawa N."/>
        </authorList>
    </citation>
    <scope>NUCLEOTIDE SEQUENCE [LARGE SCALE GENOMIC DNA]</scope>
    <source>
        <strain evidence="6 7">NBRC 108950</strain>
    </source>
</reference>
<dbReference type="GO" id="GO:0005524">
    <property type="term" value="F:ATP binding"/>
    <property type="evidence" value="ECO:0007669"/>
    <property type="project" value="UniProtKB-KW"/>
</dbReference>
<evidence type="ECO:0000256" key="3">
    <source>
        <dbReference type="ARBA" id="ARBA00022741"/>
    </source>
</evidence>
<dbReference type="PANTHER" id="PTHR43335:SF4">
    <property type="entry name" value="ABC TRANSPORTER, ATP-BINDING PROTEIN"/>
    <property type="match status" value="1"/>
</dbReference>
<dbReference type="SUPFAM" id="SSF52540">
    <property type="entry name" value="P-loop containing nucleoside triphosphate hydrolases"/>
    <property type="match status" value="1"/>
</dbReference>
<evidence type="ECO:0000259" key="5">
    <source>
        <dbReference type="PROSITE" id="PS50893"/>
    </source>
</evidence>
<keyword evidence="7" id="KW-1185">Reference proteome</keyword>
<sequence>MAVLSLDRLSKRFGARLAVDAVSFEVREREVFGLLGPNGSGKSTILRLVTGYLYPSSGTIRVAGIDVVRAARAARERIGYVPEDSPLYGHMRVVEYLSFMGRLRGITGGALDRAIDAAVERLALGSVRKTIIERLSRGYRQRVSLAQAVLHKPELLVLDEPSNGLDPRQIIELRGLLRHLAQDCAVLVTSHILAEIERTADRAAILLDGRLLTVEQIAHETLAAPVPSPLEALFLELTQAKAMQ</sequence>
<dbReference type="EMBL" id="BKAJ01000023">
    <property type="protein sequence ID" value="GEP54150.1"/>
    <property type="molecule type" value="Genomic_DNA"/>
</dbReference>
<comment type="caution">
    <text evidence="6">The sequence shown here is derived from an EMBL/GenBank/DDBJ whole genome shotgun (WGS) entry which is preliminary data.</text>
</comment>
<keyword evidence="2" id="KW-0813">Transport</keyword>
<dbReference type="GO" id="GO:0016887">
    <property type="term" value="F:ATP hydrolysis activity"/>
    <property type="evidence" value="ECO:0007669"/>
    <property type="project" value="InterPro"/>
</dbReference>
<evidence type="ECO:0000313" key="7">
    <source>
        <dbReference type="Proteomes" id="UP000321058"/>
    </source>
</evidence>
<dbReference type="InterPro" id="IPR003439">
    <property type="entry name" value="ABC_transporter-like_ATP-bd"/>
</dbReference>
<dbReference type="RefSeq" id="WP_170302886.1">
    <property type="nucleotide sequence ID" value="NZ_BKAJ01000023.1"/>
</dbReference>
<accession>A0A512N593</accession>
<dbReference type="AlphaFoldDB" id="A0A512N593"/>
<proteinExistence type="inferred from homology"/>
<dbReference type="PANTHER" id="PTHR43335">
    <property type="entry name" value="ABC TRANSPORTER, ATP-BINDING PROTEIN"/>
    <property type="match status" value="1"/>
</dbReference>
<dbReference type="InterPro" id="IPR027417">
    <property type="entry name" value="P-loop_NTPase"/>
</dbReference>
<evidence type="ECO:0000256" key="4">
    <source>
        <dbReference type="ARBA" id="ARBA00022840"/>
    </source>
</evidence>
<dbReference type="CDD" id="cd03230">
    <property type="entry name" value="ABC_DR_subfamily_A"/>
    <property type="match status" value="1"/>
</dbReference>
<dbReference type="InterPro" id="IPR003593">
    <property type="entry name" value="AAA+_ATPase"/>
</dbReference>
<protein>
    <recommendedName>
        <fullName evidence="5">ABC transporter domain-containing protein</fullName>
    </recommendedName>
</protein>
<organism evidence="6 7">
    <name type="scientific">Reyranella soli</name>
    <dbReference type="NCBI Taxonomy" id="1230389"/>
    <lineage>
        <taxon>Bacteria</taxon>
        <taxon>Pseudomonadati</taxon>
        <taxon>Pseudomonadota</taxon>
        <taxon>Alphaproteobacteria</taxon>
        <taxon>Hyphomicrobiales</taxon>
        <taxon>Reyranellaceae</taxon>
        <taxon>Reyranella</taxon>
    </lineage>
</organism>
<dbReference type="PROSITE" id="PS50893">
    <property type="entry name" value="ABC_TRANSPORTER_2"/>
    <property type="match status" value="1"/>
</dbReference>
<dbReference type="Pfam" id="PF00005">
    <property type="entry name" value="ABC_tran"/>
    <property type="match status" value="1"/>
</dbReference>
<comment type="similarity">
    <text evidence="1">Belongs to the ABC transporter superfamily.</text>
</comment>